<sequence length="57" mass="6859">MDRNVSLKNPLLSWAFDLISGTRRRSYYRLPRPETQTRSHNNSPFVQLEQMIWKLIP</sequence>
<organism evidence="1 2">
    <name type="scientific">Corynebacterium pilosum</name>
    <dbReference type="NCBI Taxonomy" id="35756"/>
    <lineage>
        <taxon>Bacteria</taxon>
        <taxon>Bacillati</taxon>
        <taxon>Actinomycetota</taxon>
        <taxon>Actinomycetes</taxon>
        <taxon>Mycobacteriales</taxon>
        <taxon>Corynebacteriaceae</taxon>
        <taxon>Corynebacterium</taxon>
    </lineage>
</organism>
<protein>
    <submittedName>
        <fullName evidence="1">Uncharacterized protein</fullName>
    </submittedName>
</protein>
<dbReference type="EMBL" id="UFXQ01000001">
    <property type="protein sequence ID" value="STC70345.1"/>
    <property type="molecule type" value="Genomic_DNA"/>
</dbReference>
<evidence type="ECO:0000313" key="1">
    <source>
        <dbReference type="EMBL" id="STC70345.1"/>
    </source>
</evidence>
<name>A0A376CPX4_9CORY</name>
<reference evidence="1 2" key="1">
    <citation type="submission" date="2018-06" db="EMBL/GenBank/DDBJ databases">
        <authorList>
            <consortium name="Pathogen Informatics"/>
            <person name="Doyle S."/>
        </authorList>
    </citation>
    <scope>NUCLEOTIDE SEQUENCE [LARGE SCALE GENOMIC DNA]</scope>
    <source>
        <strain evidence="1 2">NCTC11862</strain>
    </source>
</reference>
<dbReference type="AlphaFoldDB" id="A0A376CPX4"/>
<evidence type="ECO:0000313" key="2">
    <source>
        <dbReference type="Proteomes" id="UP000254467"/>
    </source>
</evidence>
<proteinExistence type="predicted"/>
<accession>A0A376CPX4</accession>
<keyword evidence="2" id="KW-1185">Reference proteome</keyword>
<dbReference type="STRING" id="35756.GCA_001044155_01653"/>
<gene>
    <name evidence="1" type="ORF">NCTC11862_02159</name>
</gene>
<dbReference type="Proteomes" id="UP000254467">
    <property type="component" value="Unassembled WGS sequence"/>
</dbReference>